<dbReference type="InterPro" id="IPR013131">
    <property type="entry name" value="Mannitol_DH_N"/>
</dbReference>
<dbReference type="PRINTS" id="PR00084">
    <property type="entry name" value="MTLDHDRGNASE"/>
</dbReference>
<sequence>MRLSSANAARLSAAVSRFDYDRDAQRVGIVHFGIGAFHRAHQAWYTDRAMDAGDRDWSILGVSLRSAGVAEQLNPQDGLYTVTERSGAGAATRLVGAVREVLVAPSSRASLAASLIAPSTRIVSFTVTEKGYCRAPDGSLDIALADAGSFYPILADAMRERRASGIGGLTLMSCDNLSENGRQLQRLMAEYLAAREPGLLDWFEAECSCPSTMVDRIVPATTGEDRDTLADTIGLVDEAAVFTEPFSQWVIEDSFAAGRPGWEAVGAQLVADVAPYETAKLRMLNGAHSALAYIGLERGHEFVHQAVADPAIRPVVEQLMRGEAAPTIAAGPGQDLGAYAGSLLERFANPALNHRLEQIAMDGSQKIPQRWLETLAARSSAGQASPSVMIALAAWLRHVRGDARRVDDPLAPKLAEAWRQHGAEGIVGCLFAPGGIMAGKWQPSEGDKSVLTASLTGMR</sequence>
<comment type="caution">
    <text evidence="4">The sequence shown here is derived from an EMBL/GenBank/DDBJ whole genome shotgun (WGS) entry which is preliminary data.</text>
</comment>
<dbReference type="InterPro" id="IPR013118">
    <property type="entry name" value="Mannitol_DH_C"/>
</dbReference>
<dbReference type="Pfam" id="PF08125">
    <property type="entry name" value="Mannitol_dh_C"/>
    <property type="match status" value="1"/>
</dbReference>
<dbReference type="Gene3D" id="3.40.50.720">
    <property type="entry name" value="NAD(P)-binding Rossmann-like Domain"/>
    <property type="match status" value="1"/>
</dbReference>
<dbReference type="InterPro" id="IPR008927">
    <property type="entry name" value="6-PGluconate_DH-like_C_sf"/>
</dbReference>
<evidence type="ECO:0000256" key="1">
    <source>
        <dbReference type="ARBA" id="ARBA00023002"/>
    </source>
</evidence>
<accession>A0A916TPH0</accession>
<dbReference type="InterPro" id="IPR000669">
    <property type="entry name" value="Mannitol_DH"/>
</dbReference>
<organism evidence="4 5">
    <name type="scientific">Novosphingobium endophyticum</name>
    <dbReference type="NCBI Taxonomy" id="1955250"/>
    <lineage>
        <taxon>Bacteria</taxon>
        <taxon>Pseudomonadati</taxon>
        <taxon>Pseudomonadota</taxon>
        <taxon>Alphaproteobacteria</taxon>
        <taxon>Sphingomonadales</taxon>
        <taxon>Sphingomonadaceae</taxon>
        <taxon>Novosphingobium</taxon>
    </lineage>
</organism>
<keyword evidence="1" id="KW-0560">Oxidoreductase</keyword>
<evidence type="ECO:0000259" key="3">
    <source>
        <dbReference type="Pfam" id="PF08125"/>
    </source>
</evidence>
<dbReference type="Proteomes" id="UP000608154">
    <property type="component" value="Unassembled WGS sequence"/>
</dbReference>
<dbReference type="GO" id="GO:0016616">
    <property type="term" value="F:oxidoreductase activity, acting on the CH-OH group of donors, NAD or NADP as acceptor"/>
    <property type="evidence" value="ECO:0007669"/>
    <property type="project" value="TreeGrafter"/>
</dbReference>
<dbReference type="InterPro" id="IPR050988">
    <property type="entry name" value="Mannitol_DH/Oxidoreductase"/>
</dbReference>
<keyword evidence="5" id="KW-1185">Reference proteome</keyword>
<reference evidence="4" key="2">
    <citation type="submission" date="2020-09" db="EMBL/GenBank/DDBJ databases">
        <authorList>
            <person name="Sun Q."/>
            <person name="Zhou Y."/>
        </authorList>
    </citation>
    <scope>NUCLEOTIDE SEQUENCE</scope>
    <source>
        <strain evidence="4">CGMCC 1.15095</strain>
    </source>
</reference>
<protein>
    <submittedName>
        <fullName evidence="4">Mannitol dehydrogenase</fullName>
    </submittedName>
</protein>
<dbReference type="EMBL" id="BMHK01000001">
    <property type="protein sequence ID" value="GGB87266.1"/>
    <property type="molecule type" value="Genomic_DNA"/>
</dbReference>
<evidence type="ECO:0000259" key="2">
    <source>
        <dbReference type="Pfam" id="PF01232"/>
    </source>
</evidence>
<dbReference type="Gene3D" id="1.10.1040.10">
    <property type="entry name" value="N-(1-d-carboxylethyl)-l-norvaline Dehydrogenase, domain 2"/>
    <property type="match status" value="1"/>
</dbReference>
<evidence type="ECO:0000313" key="4">
    <source>
        <dbReference type="EMBL" id="GGB87266.1"/>
    </source>
</evidence>
<dbReference type="PANTHER" id="PTHR43362">
    <property type="entry name" value="MANNITOL DEHYDROGENASE DSF1-RELATED"/>
    <property type="match status" value="1"/>
</dbReference>
<dbReference type="AlphaFoldDB" id="A0A916TPH0"/>
<dbReference type="InterPro" id="IPR013328">
    <property type="entry name" value="6PGD_dom2"/>
</dbReference>
<dbReference type="SUPFAM" id="SSF48179">
    <property type="entry name" value="6-phosphogluconate dehydrogenase C-terminal domain-like"/>
    <property type="match status" value="1"/>
</dbReference>
<feature type="domain" description="Mannitol dehydrogenase C-terminal" evidence="3">
    <location>
        <begin position="272"/>
        <end position="417"/>
    </location>
</feature>
<name>A0A916TPH0_9SPHN</name>
<gene>
    <name evidence="4" type="primary">uxuB</name>
    <name evidence="4" type="ORF">GCM10011494_02010</name>
</gene>
<feature type="domain" description="Mannitol dehydrogenase N-terminal" evidence="2">
    <location>
        <begin position="28"/>
        <end position="263"/>
    </location>
</feature>
<dbReference type="InterPro" id="IPR036291">
    <property type="entry name" value="NAD(P)-bd_dom_sf"/>
</dbReference>
<dbReference type="SUPFAM" id="SSF51735">
    <property type="entry name" value="NAD(P)-binding Rossmann-fold domains"/>
    <property type="match status" value="1"/>
</dbReference>
<dbReference type="PANTHER" id="PTHR43362:SF1">
    <property type="entry name" value="MANNITOL DEHYDROGENASE 2-RELATED"/>
    <property type="match status" value="1"/>
</dbReference>
<evidence type="ECO:0000313" key="5">
    <source>
        <dbReference type="Proteomes" id="UP000608154"/>
    </source>
</evidence>
<dbReference type="RefSeq" id="WP_188767318.1">
    <property type="nucleotide sequence ID" value="NZ_BMHK01000001.1"/>
</dbReference>
<dbReference type="Pfam" id="PF01232">
    <property type="entry name" value="Mannitol_dh"/>
    <property type="match status" value="1"/>
</dbReference>
<proteinExistence type="predicted"/>
<reference evidence="4" key="1">
    <citation type="journal article" date="2014" name="Int. J. Syst. Evol. Microbiol.">
        <title>Complete genome sequence of Corynebacterium casei LMG S-19264T (=DSM 44701T), isolated from a smear-ripened cheese.</title>
        <authorList>
            <consortium name="US DOE Joint Genome Institute (JGI-PGF)"/>
            <person name="Walter F."/>
            <person name="Albersmeier A."/>
            <person name="Kalinowski J."/>
            <person name="Ruckert C."/>
        </authorList>
    </citation>
    <scope>NUCLEOTIDE SEQUENCE</scope>
    <source>
        <strain evidence="4">CGMCC 1.15095</strain>
    </source>
</reference>